<comment type="caution">
    <text evidence="8">The sequence shown here is derived from an EMBL/GenBank/DDBJ whole genome shotgun (WGS) entry which is preliminary data.</text>
</comment>
<comment type="subcellular location">
    <subcellularLocation>
        <location evidence="1">Membrane</location>
        <topology evidence="1">Multi-pass membrane protein</topology>
    </subcellularLocation>
</comment>
<accession>A0A1R2ANV9</accession>
<sequence>MNSTTRKPKEGWQQQNCGNYMFIPTRGFAICLYTFIAVTNLVIGGILWLYSKDIIEYKEQYSCGLKTCKVNFDITTDIPEPVYLYYEIENYYQNHRIYVKSRSSQQLAGTVLSTSKLTSCDPIIKAKDLDMSNLEIKDNDPANPCGLIAKSYFQDTFKFVDGPKIKENDIAWPSDLKGKYKNAENWEKIQWTDVEDEHFIVWMRIAATSEFRKLWGKIDGKLEKGKYVVEVDEKMDYSDFDGKKYVVISNANAFGGKNIILTYALFISGGLASIWTLIFIFYPYVLGRK</sequence>
<evidence type="ECO:0000256" key="6">
    <source>
        <dbReference type="PIRNR" id="PIRNR015840"/>
    </source>
</evidence>
<organism evidence="8 9">
    <name type="scientific">Stentor coeruleus</name>
    <dbReference type="NCBI Taxonomy" id="5963"/>
    <lineage>
        <taxon>Eukaryota</taxon>
        <taxon>Sar</taxon>
        <taxon>Alveolata</taxon>
        <taxon>Ciliophora</taxon>
        <taxon>Postciliodesmatophora</taxon>
        <taxon>Heterotrichea</taxon>
        <taxon>Heterotrichida</taxon>
        <taxon>Stentoridae</taxon>
        <taxon>Stentor</taxon>
    </lineage>
</organism>
<evidence type="ECO:0000313" key="8">
    <source>
        <dbReference type="EMBL" id="OMJ66228.1"/>
    </source>
</evidence>
<dbReference type="InterPro" id="IPR005045">
    <property type="entry name" value="CDC50/LEM3_fam"/>
</dbReference>
<evidence type="ECO:0000256" key="5">
    <source>
        <dbReference type="ARBA" id="ARBA00023136"/>
    </source>
</evidence>
<keyword evidence="3 7" id="KW-0812">Transmembrane</keyword>
<dbReference type="EMBL" id="MPUH01001779">
    <property type="protein sequence ID" value="OMJ66228.1"/>
    <property type="molecule type" value="Genomic_DNA"/>
</dbReference>
<keyword evidence="5 6" id="KW-0472">Membrane</keyword>
<evidence type="ECO:0000256" key="7">
    <source>
        <dbReference type="SAM" id="Phobius"/>
    </source>
</evidence>
<keyword evidence="4 7" id="KW-1133">Transmembrane helix</keyword>
<evidence type="ECO:0008006" key="10">
    <source>
        <dbReference type="Google" id="ProtNLM"/>
    </source>
</evidence>
<reference evidence="8 9" key="1">
    <citation type="submission" date="2016-11" db="EMBL/GenBank/DDBJ databases">
        <title>The macronuclear genome of Stentor coeruleus: a giant cell with tiny introns.</title>
        <authorList>
            <person name="Slabodnick M."/>
            <person name="Ruby J.G."/>
            <person name="Reiff S.B."/>
            <person name="Swart E.C."/>
            <person name="Gosai S."/>
            <person name="Prabakaran S."/>
            <person name="Witkowska E."/>
            <person name="Larue G.E."/>
            <person name="Fisher S."/>
            <person name="Freeman R.M."/>
            <person name="Gunawardena J."/>
            <person name="Chu W."/>
            <person name="Stover N.A."/>
            <person name="Gregory B.D."/>
            <person name="Nowacki M."/>
            <person name="Derisi J."/>
            <person name="Roy S.W."/>
            <person name="Marshall W.F."/>
            <person name="Sood P."/>
        </authorList>
    </citation>
    <scope>NUCLEOTIDE SEQUENCE [LARGE SCALE GENOMIC DNA]</scope>
    <source>
        <strain evidence="8">WM001</strain>
    </source>
</reference>
<dbReference type="Proteomes" id="UP000187209">
    <property type="component" value="Unassembled WGS sequence"/>
</dbReference>
<dbReference type="PIRSF" id="PIRSF015840">
    <property type="entry name" value="DUF284_TM_euk"/>
    <property type="match status" value="1"/>
</dbReference>
<dbReference type="GO" id="GO:0005794">
    <property type="term" value="C:Golgi apparatus"/>
    <property type="evidence" value="ECO:0007669"/>
    <property type="project" value="TreeGrafter"/>
</dbReference>
<dbReference type="PANTHER" id="PTHR10926">
    <property type="entry name" value="CELL CYCLE CONTROL PROTEIN 50"/>
    <property type="match status" value="1"/>
</dbReference>
<evidence type="ECO:0000256" key="3">
    <source>
        <dbReference type="ARBA" id="ARBA00022692"/>
    </source>
</evidence>
<dbReference type="Pfam" id="PF03381">
    <property type="entry name" value="CDC50"/>
    <property type="match status" value="1"/>
</dbReference>
<dbReference type="PANTHER" id="PTHR10926:SF0">
    <property type="entry name" value="CDC50, ISOFORM A"/>
    <property type="match status" value="1"/>
</dbReference>
<comment type="similarity">
    <text evidence="2 6">Belongs to the CDC50/LEM3 family.</text>
</comment>
<evidence type="ECO:0000313" key="9">
    <source>
        <dbReference type="Proteomes" id="UP000187209"/>
    </source>
</evidence>
<name>A0A1R2ANV9_9CILI</name>
<gene>
    <name evidence="8" type="ORF">SteCoe_37007</name>
</gene>
<dbReference type="AlphaFoldDB" id="A0A1R2ANV9"/>
<dbReference type="OrthoDB" id="340608at2759"/>
<keyword evidence="9" id="KW-1185">Reference proteome</keyword>
<protein>
    <recommendedName>
        <fullName evidence="10">ALA-interacting subunit</fullName>
    </recommendedName>
</protein>
<feature type="transmembrane region" description="Helical" evidence="7">
    <location>
        <begin position="27"/>
        <end position="50"/>
    </location>
</feature>
<feature type="transmembrane region" description="Helical" evidence="7">
    <location>
        <begin position="260"/>
        <end position="285"/>
    </location>
</feature>
<evidence type="ECO:0000256" key="4">
    <source>
        <dbReference type="ARBA" id="ARBA00022989"/>
    </source>
</evidence>
<evidence type="ECO:0000256" key="1">
    <source>
        <dbReference type="ARBA" id="ARBA00004141"/>
    </source>
</evidence>
<dbReference type="GO" id="GO:0005886">
    <property type="term" value="C:plasma membrane"/>
    <property type="evidence" value="ECO:0007669"/>
    <property type="project" value="TreeGrafter"/>
</dbReference>
<proteinExistence type="inferred from homology"/>
<evidence type="ECO:0000256" key="2">
    <source>
        <dbReference type="ARBA" id="ARBA00009457"/>
    </source>
</evidence>
<dbReference type="GO" id="GO:0005783">
    <property type="term" value="C:endoplasmic reticulum"/>
    <property type="evidence" value="ECO:0007669"/>
    <property type="project" value="TreeGrafter"/>
</dbReference>